<evidence type="ECO:0000313" key="1">
    <source>
        <dbReference type="EMBL" id="MBC8603049.1"/>
    </source>
</evidence>
<dbReference type="EMBL" id="QREV01000044">
    <property type="protein sequence ID" value="RDU48241.1"/>
    <property type="molecule type" value="Genomic_DNA"/>
</dbReference>
<evidence type="ECO:0000313" key="3">
    <source>
        <dbReference type="Proteomes" id="UP000256321"/>
    </source>
</evidence>
<organism evidence="2 3">
    <name type="scientific">Parabacteroides acidifaciens</name>
    <dbReference type="NCBI Taxonomy" id="2290935"/>
    <lineage>
        <taxon>Bacteria</taxon>
        <taxon>Pseudomonadati</taxon>
        <taxon>Bacteroidota</taxon>
        <taxon>Bacteroidia</taxon>
        <taxon>Bacteroidales</taxon>
        <taxon>Tannerellaceae</taxon>
        <taxon>Parabacteroides</taxon>
    </lineage>
</organism>
<dbReference type="Proteomes" id="UP000629596">
    <property type="component" value="Unassembled WGS sequence"/>
</dbReference>
<dbReference type="Pfam" id="PF17170">
    <property type="entry name" value="DUF5128"/>
    <property type="match status" value="1"/>
</dbReference>
<evidence type="ECO:0000313" key="2">
    <source>
        <dbReference type="EMBL" id="RDU48241.1"/>
    </source>
</evidence>
<dbReference type="RefSeq" id="WP_115500540.1">
    <property type="nucleotide sequence ID" value="NZ_JACRTI010000044.1"/>
</dbReference>
<sequence length="353" mass="40543">MKRTFSILLFLLLVIYAKEGYELATQVNPVQSFNTGSLSDVAEEVIAIPLETNAHCILSHARLVKRDGDNLFLLCRQQLYHFSCSGKFINQITYCNSLYKNNILASDYVIDPVHKQLIVTDGQQHIQYYNYDGDFLGKIDLPADYAGQSLGKLAYYDGHIWTTVNRAVLRKEYNSQLCMEQWLYKFDTTFHRVETRKLTVAELGRLTIDYALEPEVAVANRQVYVQAPSLQPDELLQDTLYLISRNKLDITDGYSSILPIRISSRFLVSTHYNPNDEDKCYTFCYDQQKSRAYNVQGGLVDNFYGTGKVRELQAMDVYSNSYCFYKSSEEVKKAFPDRKTGDNPVVFIVKLKA</sequence>
<reference evidence="2 3" key="1">
    <citation type="submission" date="2018-07" db="EMBL/GenBank/DDBJ databases">
        <title>Parabacteroides acidifaciens nov. sp., isolated from human feces.</title>
        <authorList>
            <person name="Wang Y.J."/>
        </authorList>
    </citation>
    <scope>NUCLEOTIDE SEQUENCE [LARGE SCALE GENOMIC DNA]</scope>
    <source>
        <strain evidence="2 3">426-9</strain>
    </source>
</reference>
<protein>
    <submittedName>
        <fullName evidence="2">6-bladed beta-propeller</fullName>
    </submittedName>
</protein>
<dbReference type="EMBL" id="JACRTI010000044">
    <property type="protein sequence ID" value="MBC8603049.1"/>
    <property type="molecule type" value="Genomic_DNA"/>
</dbReference>
<dbReference type="AlphaFoldDB" id="A0A3D8HBL1"/>
<dbReference type="SUPFAM" id="SSF63825">
    <property type="entry name" value="YWTD domain"/>
    <property type="match status" value="1"/>
</dbReference>
<comment type="caution">
    <text evidence="2">The sequence shown here is derived from an EMBL/GenBank/DDBJ whole genome shotgun (WGS) entry which is preliminary data.</text>
</comment>
<accession>A0A3D8HBL1</accession>
<proteinExistence type="predicted"/>
<dbReference type="Proteomes" id="UP000256321">
    <property type="component" value="Unassembled WGS sequence"/>
</dbReference>
<name>A0A3D8HBL1_9BACT</name>
<evidence type="ECO:0000313" key="4">
    <source>
        <dbReference type="Proteomes" id="UP000629596"/>
    </source>
</evidence>
<reference evidence="1 4" key="2">
    <citation type="submission" date="2020-08" db="EMBL/GenBank/DDBJ databases">
        <title>Genome public.</title>
        <authorList>
            <person name="Liu C."/>
            <person name="Sun Q."/>
        </authorList>
    </citation>
    <scope>NUCLEOTIDE SEQUENCE [LARGE SCALE GENOMIC DNA]</scope>
    <source>
        <strain evidence="1 4">426_9</strain>
    </source>
</reference>
<keyword evidence="4" id="KW-1185">Reference proteome</keyword>
<gene>
    <name evidence="2" type="ORF">DWU89_15515</name>
    <name evidence="1" type="ORF">H8784_15140</name>
</gene>